<dbReference type="Pfam" id="PF18743">
    <property type="entry name" value="AHJR-like"/>
    <property type="match status" value="1"/>
</dbReference>
<accession>A0A7G6U2C1</accession>
<evidence type="ECO:0000313" key="2">
    <source>
        <dbReference type="EMBL" id="QND73153.1"/>
    </source>
</evidence>
<dbReference type="InterPro" id="IPR040902">
    <property type="entry name" value="AHJR-like"/>
</dbReference>
<dbReference type="AlphaFoldDB" id="A0A7G6U2C1"/>
<gene>
    <name evidence="2" type="ORF">HB776_19530</name>
</gene>
<dbReference type="KEGG" id="trb:HB776_19530"/>
<evidence type="ECO:0000313" key="3">
    <source>
        <dbReference type="Proteomes" id="UP000515291"/>
    </source>
</evidence>
<dbReference type="EMBL" id="CP050292">
    <property type="protein sequence ID" value="QND73153.1"/>
    <property type="molecule type" value="Genomic_DNA"/>
</dbReference>
<evidence type="ECO:0000259" key="1">
    <source>
        <dbReference type="Pfam" id="PF18743"/>
    </source>
</evidence>
<sequence length="155" mass="17407">MESSTSKNEAEILRTLRSRFEREGYTFVPHPTKDMVPAFLGGYQPDALALSDKKSLVIEIKSRRSPSGDSRLAQLAERVKAAPGWDLHIVYAGDFSRPVYGKPSRNAVVELLNEVFDLYHKDLLRPALLMGWAALEAIARSAVLEEIPRLWPNDT</sequence>
<dbReference type="Proteomes" id="UP000515291">
    <property type="component" value="Chromosome"/>
</dbReference>
<dbReference type="RefSeq" id="WP_184511995.1">
    <property type="nucleotide sequence ID" value="NZ_CP050292.1"/>
</dbReference>
<organism evidence="2 3">
    <name type="scientific">Tardiphaga robiniae</name>
    <dbReference type="NCBI Taxonomy" id="943830"/>
    <lineage>
        <taxon>Bacteria</taxon>
        <taxon>Pseudomonadati</taxon>
        <taxon>Pseudomonadota</taxon>
        <taxon>Alphaproteobacteria</taxon>
        <taxon>Hyphomicrobiales</taxon>
        <taxon>Nitrobacteraceae</taxon>
        <taxon>Tardiphaga</taxon>
    </lineage>
</organism>
<protein>
    <recommendedName>
        <fullName evidence="1">REase AHJR-like domain-containing protein</fullName>
    </recommendedName>
</protein>
<name>A0A7G6U2C1_9BRAD</name>
<feature type="domain" description="REase AHJR-like" evidence="1">
    <location>
        <begin position="1"/>
        <end position="96"/>
    </location>
</feature>
<reference evidence="3" key="1">
    <citation type="journal article" date="2020" name="Mol. Plant Microbe">
        <title>Rhizobial microsymbionts of the narrowly endemic Oxytropis species growing in Kamchatka are characterized by significant genetic diversity and possess a set of genes that are associated with T3SS and T6SS secretion systems and can affect the development of symbiosis.</title>
        <authorList>
            <person name="Safronova V."/>
            <person name="Guro P."/>
            <person name="Sazanova A."/>
            <person name="Kuznetsova I."/>
            <person name="Belimov A."/>
            <person name="Yakubov V."/>
            <person name="Chirak E."/>
            <person name="Afonin A."/>
            <person name="Gogolev Y."/>
            <person name="Andronov E."/>
            <person name="Tikhonovich I."/>
        </authorList>
    </citation>
    <scope>NUCLEOTIDE SEQUENCE [LARGE SCALE GENOMIC DNA]</scope>
    <source>
        <strain evidence="3">581</strain>
    </source>
</reference>
<proteinExistence type="predicted"/>